<accession>A0A511DTH6</accession>
<dbReference type="AlphaFoldDB" id="A0A511DTH6"/>
<evidence type="ECO:0000313" key="2">
    <source>
        <dbReference type="EMBL" id="GEL28139.1"/>
    </source>
</evidence>
<reference evidence="2" key="1">
    <citation type="submission" date="2019-07" db="EMBL/GenBank/DDBJ databases">
        <title>Whole genome shotgun sequence of Lactobacillus kefiri NBRC 15888.</title>
        <authorList>
            <person name="Hosoyama A."/>
            <person name="Uohara A."/>
            <person name="Ohji S."/>
            <person name="Ichikawa N."/>
        </authorList>
    </citation>
    <scope>NUCLEOTIDE SEQUENCE [LARGE SCALE GENOMIC DNA]</scope>
    <source>
        <strain evidence="2">NBRC 15888</strain>
    </source>
</reference>
<dbReference type="SUPFAM" id="SSF56399">
    <property type="entry name" value="ADP-ribosylation"/>
    <property type="match status" value="1"/>
</dbReference>
<dbReference type="PROSITE" id="PS51996">
    <property type="entry name" value="TR_MART"/>
    <property type="match status" value="1"/>
</dbReference>
<organism evidence="2 3">
    <name type="scientific">Lentilactobacillus kefiri</name>
    <name type="common">Lactobacillus kefiri</name>
    <dbReference type="NCBI Taxonomy" id="33962"/>
    <lineage>
        <taxon>Bacteria</taxon>
        <taxon>Bacillati</taxon>
        <taxon>Bacillota</taxon>
        <taxon>Bacilli</taxon>
        <taxon>Lactobacillales</taxon>
        <taxon>Lactobacillaceae</taxon>
        <taxon>Lentilactobacillus</taxon>
    </lineage>
</organism>
<feature type="domain" description="ADP ribosyltransferase" evidence="1">
    <location>
        <begin position="137"/>
        <end position="301"/>
    </location>
</feature>
<evidence type="ECO:0000313" key="3">
    <source>
        <dbReference type="Proteomes" id="UP000321893"/>
    </source>
</evidence>
<dbReference type="STRING" id="1423764.FC95_GL001094"/>
<comment type="caution">
    <text evidence="2">The sequence shown here is derived from an EMBL/GenBank/DDBJ whole genome shotgun (WGS) entry which is preliminary data.</text>
</comment>
<dbReference type="EMBL" id="BJVK01000008">
    <property type="protein sequence ID" value="GEL28139.1"/>
    <property type="molecule type" value="Genomic_DNA"/>
</dbReference>
<gene>
    <name evidence="2" type="ORF">LKE01_09590</name>
</gene>
<dbReference type="RefSeq" id="WP_056981815.1">
    <property type="nucleotide sequence ID" value="NZ_BJVK01000008.1"/>
</dbReference>
<keyword evidence="3" id="KW-1185">Reference proteome</keyword>
<evidence type="ECO:0000259" key="1">
    <source>
        <dbReference type="Pfam" id="PF03496"/>
    </source>
</evidence>
<proteinExistence type="predicted"/>
<protein>
    <recommendedName>
        <fullName evidence="1">ADP ribosyltransferase domain-containing protein</fullName>
    </recommendedName>
</protein>
<sequence length="328" mass="35774">MLSIKRSALLAAAILGLSIQLPVSADSVETEIQGNTSTKVSKSYRVKFKTIGHQQLVTKRTAKLYRFSSGKISRHKPLTVSKNTALTVQNKVYSKKGSVVKVPGNTQQYLLAKPKSYVYNAAGFKNNKQTAKRLAAASKKWSKGLTKSQVKAIRYYTDKGYSKINSALRFPDQAASNKVDGSISKINSAIATFNLSKPLTVYRGTSLTGLQKSLGSKSVKVGDSYRDAAYSSCTLSQMIALGFSSQHVVLKINLPAGHHGAYIDPISTNVGEKEYLLKSGSKLIVTNYQKAQSTVHTVITVKKHGHSAKHQISNVRTNYTMVTLNLKQ</sequence>
<dbReference type="Pfam" id="PF03496">
    <property type="entry name" value="ADPrib_exo_Tox"/>
    <property type="match status" value="1"/>
</dbReference>
<dbReference type="GO" id="GO:0005576">
    <property type="term" value="C:extracellular region"/>
    <property type="evidence" value="ECO:0007669"/>
    <property type="project" value="InterPro"/>
</dbReference>
<dbReference type="InterPro" id="IPR003540">
    <property type="entry name" value="ADP-ribosyltransferase"/>
</dbReference>
<dbReference type="OrthoDB" id="2327579at2"/>
<dbReference type="Gene3D" id="3.90.176.10">
    <property type="entry name" value="Toxin ADP-ribosyltransferase, Chain A, domain 1"/>
    <property type="match status" value="1"/>
</dbReference>
<name>A0A511DTH6_LENKE</name>
<dbReference type="GeneID" id="71566569"/>
<dbReference type="Proteomes" id="UP000321893">
    <property type="component" value="Unassembled WGS sequence"/>
</dbReference>